<evidence type="ECO:0000313" key="4">
    <source>
        <dbReference type="Proteomes" id="UP000008633"/>
    </source>
</evidence>
<feature type="region of interest" description="Disordered" evidence="1">
    <location>
        <begin position="120"/>
        <end position="150"/>
    </location>
</feature>
<dbReference type="Pfam" id="PF16403">
    <property type="entry name" value="Bact_surface_Ig-like"/>
    <property type="match status" value="1"/>
</dbReference>
<dbReference type="InterPro" id="IPR032179">
    <property type="entry name" value="Cry22Aa_Ig-like"/>
</dbReference>
<accession>E6X2D7</accession>
<organism evidence="3 4">
    <name type="scientific">Nitratifractor salsuginis (strain DSM 16511 / JCM 12458 / E9I37-1)</name>
    <dbReference type="NCBI Taxonomy" id="749222"/>
    <lineage>
        <taxon>Bacteria</taxon>
        <taxon>Pseudomonadati</taxon>
        <taxon>Campylobacterota</taxon>
        <taxon>Epsilonproteobacteria</taxon>
        <taxon>Campylobacterales</taxon>
        <taxon>Sulfurovaceae</taxon>
        <taxon>Nitratifractor</taxon>
    </lineage>
</organism>
<reference evidence="3 4" key="1">
    <citation type="journal article" date="2011" name="Stand. Genomic Sci.">
        <title>Complete genome sequence of Nitratifractor salsuginis type strain (E9I37-1).</title>
        <authorList>
            <person name="Anderson I."/>
            <person name="Sikorski J."/>
            <person name="Zeytun A."/>
            <person name="Nolan M."/>
            <person name="Lapidus A."/>
            <person name="Lucas S."/>
            <person name="Hammon N."/>
            <person name="Deshpande S."/>
            <person name="Cheng J.F."/>
            <person name="Tapia R."/>
            <person name="Han C."/>
            <person name="Goodwin L."/>
            <person name="Pitluck S."/>
            <person name="Liolios K."/>
            <person name="Pagani I."/>
            <person name="Ivanova N."/>
            <person name="Huntemann M."/>
            <person name="Mavromatis K."/>
            <person name="Ovchinikova G."/>
            <person name="Pati A."/>
            <person name="Chen A."/>
            <person name="Palaniappan K."/>
            <person name="Land M."/>
            <person name="Hauser L."/>
            <person name="Brambilla E.M."/>
            <person name="Ngatchou-Djao O.D."/>
            <person name="Rohde M."/>
            <person name="Tindall B.J."/>
            <person name="Goker M."/>
            <person name="Detter J.C."/>
            <person name="Woyke T."/>
            <person name="Bristow J."/>
            <person name="Eisen J.A."/>
            <person name="Markowitz V."/>
            <person name="Hugenholtz P."/>
            <person name="Klenk H.P."/>
            <person name="Kyrpides N.C."/>
        </authorList>
    </citation>
    <scope>NUCLEOTIDE SEQUENCE [LARGE SCALE GENOMIC DNA]</scope>
    <source>
        <strain evidence="4">DSM 16511 / JCM 12458 / E9I37-1</strain>
    </source>
</reference>
<dbReference type="Gene3D" id="2.60.40.10">
    <property type="entry name" value="Immunoglobulins"/>
    <property type="match status" value="2"/>
</dbReference>
<dbReference type="Proteomes" id="UP000008633">
    <property type="component" value="Chromosome"/>
</dbReference>
<name>E6X2D7_NITSE</name>
<evidence type="ECO:0000313" key="3">
    <source>
        <dbReference type="EMBL" id="ADV46072.1"/>
    </source>
</evidence>
<dbReference type="SUPFAM" id="SSF51126">
    <property type="entry name" value="Pectin lyase-like"/>
    <property type="match status" value="1"/>
</dbReference>
<dbReference type="eggNOG" id="COG3291">
    <property type="taxonomic scope" value="Bacteria"/>
</dbReference>
<dbReference type="HOGENOM" id="CLU_256116_0_0_7"/>
<dbReference type="InterPro" id="IPR044060">
    <property type="entry name" value="Bacterial_rp_domain"/>
</dbReference>
<dbReference type="PANTHER" id="PTHR46182">
    <property type="entry name" value="FI19480P1"/>
    <property type="match status" value="1"/>
</dbReference>
<dbReference type="SMART" id="SM00089">
    <property type="entry name" value="PKD"/>
    <property type="match status" value="1"/>
</dbReference>
<evidence type="ECO:0000259" key="2">
    <source>
        <dbReference type="PROSITE" id="PS50093"/>
    </source>
</evidence>
<dbReference type="PANTHER" id="PTHR46182:SF2">
    <property type="entry name" value="FI19480P1"/>
    <property type="match status" value="1"/>
</dbReference>
<dbReference type="Pfam" id="PF13229">
    <property type="entry name" value="Beta_helix"/>
    <property type="match status" value="1"/>
</dbReference>
<sequence length="1373" mass="152786">MYLHIPAVIKRFPIIILSILSLLLLTGCGGGSGTGDPPDTTKPVITLHGPNPQIIPLDGTYTELGAEAYDDRDGNITAKIRIDASAVNTAAEGNYTVTYDVSDAAGNAADTVRRTVNVTVPPNRAPTADAGEDQTVTEGEPVTLDASKSTDSDGRIVSYRWTEGNTTLSTKSRFTKSDFTVGTHTVTLTVTDDDGASASDGVLITVNKKVLTYTLIYRAGPNGSLVGETRQTVDQNADGSEVTALPDNGYHFLKWSDGSTQNPRVDTKVQADLDVTAQFAPNEVKKTVIGPRPIAPTPLSRATLIASPDGSGDACTLQTPCSLHAALSRLNSEGGVLFLRGGIYPIPHAISISKKGTFDHPVIVESYPNERAILKGPFESIDYFREHLDERDRGVNIRGDYIRFRSIDVVNTGYEAIVVSGSHNIVEGCRVHDNHLSGIVVYGGKWHENDPGYTIPYPRGYNVIRDNYIYANSDEGTRANGGNADGISVSSGRYNIITHNRVYDSSDDGIDAWRSNYSYIAYNLSYNNGKADGDGNGFKGGGNCKRDDNGNCTGPNFEAGNGRKATFKNNISYGNRADGFDFNSGIDVIFAYNTAYHNGRDGFVGSYDARTKIHHNIAAANRNPMRSQWGVPDNEHNSWNIGGDVTFESEDPNASNFLVPVEDAFKRIGAYADADVDLSQKFYGVTLDSIQTMDKTIEALETLPKRVVSRVVFDEVPASDYEEAIQRLTPYTDIMGELCDSEYLKDYSVDEYKSRVDEYLDAFGDQVAIWEIGNEVNGGWTYDHDTQTRDDVAQKTIYAYNQAKSRGYKTALTLYYNDYSENDGCYDDPSEKMREWAQEMLPQYLREGIDYLFVSYYEENCDGHKPTIEEWNQVFDDLGTLFPNAKLGFGEVGATQGDKAGYLTRYYMLPITHERFVGGFFWWYFLKDMVPSYKALHTALSDIIKGEVKKYPKDTTLVDGDLMHTGYELDESIARPGYKNSVHEGGAFDTTITQVTHATGNDDVSPVHHYPKDPVWNADSSLMLLQADKLLVDARTYDPIHTFDSSSKKRLSRLNRRFRYGIGWVSSHHYGIVKENLRSGEETLLYEIPGTYDRITIGEYEGNMDYNDTYMLLTAHVQGRADDTPTFILYNFKTNSSVIKDFDGTNGTKVLHMTSDRVENRLNWATVSPLGRYVLVYHYAGLKEGKDGSHSTDWYKKIDKYDMNLNFIETLAYKGNHGDVCVSQDLDKEFYVQFENEGVGADGMYQNSGQKGIWQYDLETKERTMIVLNHGGGHVSCQNYKRPGWAYITYKSSQLNDRDIFAIMLGDDGVDIHNNRIVNRFAKARFMAEHNSGYGYSDRSAHATPSPDGTKVIFKSNWKEGEPLDDFVAFKAH</sequence>
<dbReference type="CDD" id="cd00146">
    <property type="entry name" value="PKD"/>
    <property type="match status" value="1"/>
</dbReference>
<dbReference type="Gene3D" id="2.160.20.10">
    <property type="entry name" value="Single-stranded right-handed beta-helix, Pectin lyase-like"/>
    <property type="match status" value="1"/>
</dbReference>
<dbReference type="InterPro" id="IPR022409">
    <property type="entry name" value="PKD/Chitinase_dom"/>
</dbReference>
<dbReference type="SUPFAM" id="SSF49299">
    <property type="entry name" value="PKD domain"/>
    <property type="match status" value="1"/>
</dbReference>
<proteinExistence type="predicted"/>
<dbReference type="InterPro" id="IPR000601">
    <property type="entry name" value="PKD_dom"/>
</dbReference>
<dbReference type="GO" id="GO:0016020">
    <property type="term" value="C:membrane"/>
    <property type="evidence" value="ECO:0007669"/>
    <property type="project" value="TreeGrafter"/>
</dbReference>
<dbReference type="SUPFAM" id="SSF51445">
    <property type="entry name" value="(Trans)glycosidases"/>
    <property type="match status" value="1"/>
</dbReference>
<keyword evidence="4" id="KW-1185">Reference proteome</keyword>
<reference evidence="4" key="2">
    <citation type="submission" date="2011-01" db="EMBL/GenBank/DDBJ databases">
        <title>The complete genome of Nitratifractor salsuginis DSM 16511.</title>
        <authorList>
            <consortium name="US DOE Joint Genome Institute (JGI-PGF)"/>
            <person name="Lucas S."/>
            <person name="Copeland A."/>
            <person name="Lapidus A."/>
            <person name="Bruce D."/>
            <person name="Goodwin L."/>
            <person name="Pitluck S."/>
            <person name="Kyrpides N."/>
            <person name="Mavromatis K."/>
            <person name="Ivanova N."/>
            <person name="Mikhailova N."/>
            <person name="Zeytun A."/>
            <person name="Detter J.C."/>
            <person name="Tapia R."/>
            <person name="Han C."/>
            <person name="Land M."/>
            <person name="Hauser L."/>
            <person name="Markowitz V."/>
            <person name="Cheng J.-F."/>
            <person name="Hugenholtz P."/>
            <person name="Woyke T."/>
            <person name="Wu D."/>
            <person name="Tindall B."/>
            <person name="Schuetze A."/>
            <person name="Brambilla E."/>
            <person name="Klenk H.-P."/>
            <person name="Eisen J.A."/>
        </authorList>
    </citation>
    <scope>NUCLEOTIDE SEQUENCE [LARGE SCALE GENOMIC DNA]</scope>
    <source>
        <strain evidence="4">DSM 16511 / JCM 12458 / E9I37-1</strain>
    </source>
</reference>
<dbReference type="InterPro" id="IPR017853">
    <property type="entry name" value="GH"/>
</dbReference>
<dbReference type="PROSITE" id="PS50093">
    <property type="entry name" value="PKD"/>
    <property type="match status" value="1"/>
</dbReference>
<evidence type="ECO:0000256" key="1">
    <source>
        <dbReference type="SAM" id="MobiDB-lite"/>
    </source>
</evidence>
<protein>
    <submittedName>
        <fullName evidence="3">PKD domain containing protein</fullName>
    </submittedName>
</protein>
<gene>
    <name evidence="3" type="ordered locus">Nitsa_0810</name>
</gene>
<dbReference type="InterPro" id="IPR035986">
    <property type="entry name" value="PKD_dom_sf"/>
</dbReference>
<dbReference type="InterPro" id="IPR012334">
    <property type="entry name" value="Pectin_lyas_fold"/>
</dbReference>
<dbReference type="Gene3D" id="3.20.20.80">
    <property type="entry name" value="Glycosidases"/>
    <property type="match status" value="1"/>
</dbReference>
<dbReference type="RefSeq" id="WP_013553766.1">
    <property type="nucleotide sequence ID" value="NC_014935.1"/>
</dbReference>
<dbReference type="InterPro" id="IPR006626">
    <property type="entry name" value="PbH1"/>
</dbReference>
<dbReference type="KEGG" id="nsa:Nitsa_0810"/>
<feature type="domain" description="PKD" evidence="2">
    <location>
        <begin position="125"/>
        <end position="206"/>
    </location>
</feature>
<dbReference type="InterPro" id="IPR039448">
    <property type="entry name" value="Beta_helix"/>
</dbReference>
<dbReference type="InterPro" id="IPR011050">
    <property type="entry name" value="Pectin_lyase_fold/virulence"/>
</dbReference>
<dbReference type="InterPro" id="IPR013783">
    <property type="entry name" value="Ig-like_fold"/>
</dbReference>
<dbReference type="SMART" id="SM00710">
    <property type="entry name" value="PbH1"/>
    <property type="match status" value="7"/>
</dbReference>
<dbReference type="Pfam" id="PF18911">
    <property type="entry name" value="PKD_4"/>
    <property type="match status" value="1"/>
</dbReference>
<dbReference type="InterPro" id="IPR029865">
    <property type="entry name" value="KIAA0319-like"/>
</dbReference>
<dbReference type="EMBL" id="CP002452">
    <property type="protein sequence ID" value="ADV46072.1"/>
    <property type="molecule type" value="Genomic_DNA"/>
</dbReference>
<dbReference type="GO" id="GO:0031410">
    <property type="term" value="C:cytoplasmic vesicle"/>
    <property type="evidence" value="ECO:0007669"/>
    <property type="project" value="TreeGrafter"/>
</dbReference>
<dbReference type="Pfam" id="PF18998">
    <property type="entry name" value="Flg_new_2"/>
    <property type="match status" value="1"/>
</dbReference>
<dbReference type="OrthoDB" id="8774234at2"/>
<dbReference type="STRING" id="749222.Nitsa_0810"/>